<name>A9VV81_BACMK</name>
<proteinExistence type="predicted"/>
<protein>
    <submittedName>
        <fullName evidence="1">Uncharacterized protein</fullName>
    </submittedName>
</protein>
<dbReference type="HOGENOM" id="CLU_851658_0_0_9"/>
<gene>
    <name evidence="1" type="ordered locus">BcerKBAB4_5531</name>
</gene>
<dbReference type="AlphaFoldDB" id="A9VV81"/>
<accession>A9VV81</accession>
<evidence type="ECO:0000313" key="2">
    <source>
        <dbReference type="Proteomes" id="UP000002154"/>
    </source>
</evidence>
<dbReference type="Proteomes" id="UP000002154">
    <property type="component" value="Plasmid pBWB401"/>
</dbReference>
<dbReference type="eggNOG" id="ENOG5032YWQ">
    <property type="taxonomic scope" value="Bacteria"/>
</dbReference>
<dbReference type="RefSeq" id="WP_012259834.1">
    <property type="nucleotide sequence ID" value="NC_010180.1"/>
</dbReference>
<evidence type="ECO:0000313" key="1">
    <source>
        <dbReference type="EMBL" id="ABY46513.1"/>
    </source>
</evidence>
<geneLocation type="plasmid" evidence="1 2">
    <name>pBWB401</name>
</geneLocation>
<organism evidence="1 2">
    <name type="scientific">Bacillus mycoides (strain KBAB4)</name>
    <name type="common">Bacillus weihenstephanensis</name>
    <dbReference type="NCBI Taxonomy" id="315730"/>
    <lineage>
        <taxon>Bacteria</taxon>
        <taxon>Bacillati</taxon>
        <taxon>Bacillota</taxon>
        <taxon>Bacilli</taxon>
        <taxon>Bacillales</taxon>
        <taxon>Bacillaceae</taxon>
        <taxon>Bacillus</taxon>
        <taxon>Bacillus cereus group</taxon>
    </lineage>
</organism>
<reference evidence="1 2" key="1">
    <citation type="journal article" date="2008" name="Chem. Biol. Interact.">
        <title>Extending the Bacillus cereus group genomics to putative food-borne pathogens of different toxicity.</title>
        <authorList>
            <person name="Lapidus A."/>
            <person name="Goltsman E."/>
            <person name="Auger S."/>
            <person name="Galleron N."/>
            <person name="Segurens B."/>
            <person name="Dossat C."/>
            <person name="Land M.L."/>
            <person name="Broussolle V."/>
            <person name="Brillard J."/>
            <person name="Guinebretiere M.H."/>
            <person name="Sanchis V."/>
            <person name="Nguen-The C."/>
            <person name="Lereclus D."/>
            <person name="Richardson P."/>
            <person name="Wincker P."/>
            <person name="Weissenbach J."/>
            <person name="Ehrlich S.D."/>
            <person name="Sorokin A."/>
        </authorList>
    </citation>
    <scope>NUCLEOTIDE SEQUENCE [LARGE SCALE GENOMIC DNA]</scope>
    <source>
        <strain evidence="2">KBAB4</strain>
        <plasmid evidence="1 2">pBWB401</plasmid>
    </source>
</reference>
<dbReference type="EMBL" id="CP000904">
    <property type="protein sequence ID" value="ABY46513.1"/>
    <property type="molecule type" value="Genomic_DNA"/>
</dbReference>
<sequence length="325" mass="37799">MDYKMIAKIYNINVTATLNKGKLIDDQNMRLSNSLATFNRFFNNEAFTHAIGFLEFESLQNSIYMYQSGGLKQLQETFKSHSIKGEANYYYINSFLRKIDIFMVALWLVKDHSVNIETGFIVTGTNKNVYSVTSSNTAFLSSKSNGLINDTMFTIEEINEAIQYYKLLHPEINPNIGNQIADGLYKVKSLRVPRAFYFLQAARHETDVPVKIMKYCTILECLFTTGRDEITHKISERFAKLMSEQLEQREYYFSLVKKSYAIRSTVIHGQSMSEKRYADALELAIELDNAIRELLLKIILNSDFEKNFEQNEEDLERWFRKLILS</sequence>
<dbReference type="KEGG" id="bwe:BcerKBAB4_5531"/>
<keyword evidence="1" id="KW-0614">Plasmid</keyword>